<dbReference type="EMBL" id="SMFQ01000002">
    <property type="protein sequence ID" value="TCJ88585.1"/>
    <property type="molecule type" value="Genomic_DNA"/>
</dbReference>
<dbReference type="NCBIfam" id="NF012211">
    <property type="entry name" value="tand_rpt_95"/>
    <property type="match status" value="3"/>
</dbReference>
<evidence type="ECO:0000313" key="2">
    <source>
        <dbReference type="EMBL" id="TCJ88585.1"/>
    </source>
</evidence>
<dbReference type="Gene3D" id="2.60.40.3440">
    <property type="match status" value="3"/>
</dbReference>
<name>A0A4V6NCG8_9GAMM</name>
<comment type="caution">
    <text evidence="2">The sequence shown here is derived from an EMBL/GenBank/DDBJ whole genome shotgun (WGS) entry which is preliminary data.</text>
</comment>
<keyword evidence="1" id="KW-0732">Signal</keyword>
<dbReference type="Pfam" id="PF17963">
    <property type="entry name" value="Big_9"/>
    <property type="match status" value="3"/>
</dbReference>
<accession>A0A4V6NCG8</accession>
<reference evidence="2 3" key="1">
    <citation type="submission" date="2019-03" db="EMBL/GenBank/DDBJ databases">
        <title>Genomic Encyclopedia of Type Strains, Phase IV (KMG-IV): sequencing the most valuable type-strain genomes for metagenomic binning, comparative biology and taxonomic classification.</title>
        <authorList>
            <person name="Goeker M."/>
        </authorList>
    </citation>
    <scope>NUCLEOTIDE SEQUENCE [LARGE SCALE GENOMIC DNA]</scope>
    <source>
        <strain evidence="2 3">DSM 24830</strain>
    </source>
</reference>
<organism evidence="2 3">
    <name type="scientific">Cocleimonas flava</name>
    <dbReference type="NCBI Taxonomy" id="634765"/>
    <lineage>
        <taxon>Bacteria</taxon>
        <taxon>Pseudomonadati</taxon>
        <taxon>Pseudomonadota</taxon>
        <taxon>Gammaproteobacteria</taxon>
        <taxon>Thiotrichales</taxon>
        <taxon>Thiotrichaceae</taxon>
        <taxon>Cocleimonas</taxon>
    </lineage>
</organism>
<proteinExistence type="predicted"/>
<dbReference type="Gene3D" id="2.60.40.10">
    <property type="entry name" value="Immunoglobulins"/>
    <property type="match status" value="3"/>
</dbReference>
<dbReference type="InterPro" id="IPR013783">
    <property type="entry name" value="Ig-like_fold"/>
</dbReference>
<keyword evidence="3" id="KW-1185">Reference proteome</keyword>
<dbReference type="Gene3D" id="2.60.40.3010">
    <property type="match status" value="1"/>
</dbReference>
<protein>
    <recommendedName>
        <fullName evidence="4">Tandem-95 repeat protein</fullName>
    </recommendedName>
</protein>
<evidence type="ECO:0000256" key="1">
    <source>
        <dbReference type="SAM" id="SignalP"/>
    </source>
</evidence>
<dbReference type="PROSITE" id="PS51257">
    <property type="entry name" value="PROKAR_LIPOPROTEIN"/>
    <property type="match status" value="1"/>
</dbReference>
<sequence length="1319" mass="141989">MKGICISCSKMIKLLMLSFVLSLLSSCGGGSSTSSSSSSSSSSNTIQQATKIATGVAQKGPFSINTPVEISRLDSVGQPTGDTISAKVSANNGEFTFELPAEWDTTSPVNLYLQAKGKVFDESSGTESETPISLTAITQSTDNESNLNSVNMLTHWQAQRTQKLMAEGKSFNQSHKQANDELVKVFGIEQIHSLDFSSSDDESNSAMLLLLSGALMEVARTHDVDPQSMIDEIGDDFSNDGNLSADGDQWFLRMQAVIRDNPIAHAKKYAKRLQEKQAIDVVSVSSLPRDFPLASRPVANVPAELFASPGETIVLDGSGSHDSGNIINFTWFRVDQQTQYPVPVSDRFDSSPTITVPSEAEVLAAPNQEIALLYALVVTDEAKLTHTGVVKVIVKKPPIDNTPPLVEPQQLTTDEDVPLKITLTGSDEDGDPIVFNLNTPLSTTNGIIELDPDLGSALPNVVYTPTTDYFGSDSFTFLVNDGFESSNVATIDIEVTAINDAPIADPQSISTQEGEPINITLTGSDVDNDDTSLNYSYDSIDPENGSLSGTPPDIIYTPNSSFTGYDEFNFTVNDGLLYSDPALVSINVGALNKIPVANSFGVDVNQGETILLDGMGGTDDDVGDTLTIVERTNPAGGVIDVTGVGSTATYEYTSDDDFFGVDTFTYKVFDGKDNSLPATVTINVNDRPVADAGSAQTVNAGSQVRLNGTGSDTEDGADVTYSWTSPVGIVLDDASSEDPTFDAPTGISTTETFTFNLIVRDKKSFASKVSSVVVTVEPASINTKPTAESFEIIIIPGNYNDIELRGFDADTGETDSLIYEIVSAPSKGELDLYGAQSDEKFADYYANGWSIPSDIGAIDQFEYRVTDIHGAVSEIATVTLNLPDPKVPVADARGDTMINGGETHYTSGSGYDIDGDVVKYVWRQLEGEPVLINVTSTNGRSINFDAPTVAKDEKKELKFGLIVQDNDGYDSLEDTVVFTVVHACYLIANAGVDRQELSGTDSVKLYGSEDPGGNCQEFFPYTEYSWEQVDSSGNPVSTSNPDKVNLINPTTDQPSFVAPQVSSGVLSLYFKLQVTDSGYDNTANESDIVKIDIVPIGTTIPNQKPIAKTNNLEIEVSRLGYSETIDFYAEDPDGDIKALTYRIVEKPVDVDVGVLSDVESYMPGSGYVVYTPKYPVSNETYSFKFIAIDHYGAESDPVEVVLKPAPIPSGNEKPSIDPLTFSIKNSEISWNSLRTFEAFNLEDNGFTITDPEDDYYELRKVDETLSGLTFSFARSTSSGWSIYISNPSGSATSSGTLRYIVVDEHGNESEIATFTVTDN</sequence>
<evidence type="ECO:0000313" key="3">
    <source>
        <dbReference type="Proteomes" id="UP000294887"/>
    </source>
</evidence>
<feature type="chain" id="PRO_5020603516" description="Tandem-95 repeat protein" evidence="1">
    <location>
        <begin position="30"/>
        <end position="1319"/>
    </location>
</feature>
<dbReference type="Proteomes" id="UP000294887">
    <property type="component" value="Unassembled WGS sequence"/>
</dbReference>
<evidence type="ECO:0008006" key="4">
    <source>
        <dbReference type="Google" id="ProtNLM"/>
    </source>
</evidence>
<feature type="signal peptide" evidence="1">
    <location>
        <begin position="1"/>
        <end position="29"/>
    </location>
</feature>
<gene>
    <name evidence="2" type="ORF">EV695_0443</name>
</gene>